<accession>A0A1W6SR68</accession>
<evidence type="ECO:0000313" key="3">
    <source>
        <dbReference type="Proteomes" id="UP000012179"/>
    </source>
</evidence>
<organism evidence="2 3">
    <name type="scientific">Nitrosospira lacus</name>
    <dbReference type="NCBI Taxonomy" id="1288494"/>
    <lineage>
        <taxon>Bacteria</taxon>
        <taxon>Pseudomonadati</taxon>
        <taxon>Pseudomonadota</taxon>
        <taxon>Betaproteobacteria</taxon>
        <taxon>Nitrosomonadales</taxon>
        <taxon>Nitrosomonadaceae</taxon>
        <taxon>Nitrosospira</taxon>
    </lineage>
</organism>
<gene>
    <name evidence="2" type="ORF">EBAPG3_011190</name>
</gene>
<dbReference type="InterPro" id="IPR023824">
    <property type="entry name" value="CHP04073_exosortase-affil"/>
</dbReference>
<sequence length="120" mass="13176">MKKMFKSLLVLSALFFSPYAAMADSYPEKAGGKLENGIANAVGGFLEIPKTVMTTTRSEGPAYGMTVGLMAGFLHTLGRTIYGVVDMATFLIPTKPLVDPDYIWNDPDRITTYKSKVEMR</sequence>
<feature type="signal peptide" evidence="1">
    <location>
        <begin position="1"/>
        <end position="23"/>
    </location>
</feature>
<dbReference type="eggNOG" id="ENOG50334XP">
    <property type="taxonomic scope" value="Bacteria"/>
</dbReference>
<keyword evidence="3" id="KW-1185">Reference proteome</keyword>
<dbReference type="RefSeq" id="WP_004175997.1">
    <property type="nucleotide sequence ID" value="NZ_CP021106.3"/>
</dbReference>
<feature type="chain" id="PRO_5010871412" evidence="1">
    <location>
        <begin position="24"/>
        <end position="120"/>
    </location>
</feature>
<keyword evidence="1" id="KW-0732">Signal</keyword>
<dbReference type="EMBL" id="CP021106">
    <property type="protein sequence ID" value="ARO88297.1"/>
    <property type="molecule type" value="Genomic_DNA"/>
</dbReference>
<proteinExistence type="predicted"/>
<dbReference type="KEGG" id="nlc:EBAPG3_011190"/>
<dbReference type="NCBIfam" id="TIGR04073">
    <property type="entry name" value="exo_TIGR04073"/>
    <property type="match status" value="1"/>
</dbReference>
<name>A0A1W6SR68_9PROT</name>
<reference evidence="2 3" key="1">
    <citation type="journal article" date="2015" name="Int. J. Syst. Evol. Microbiol.">
        <title>Nitrosospira lacus sp. nov., a psychrotolerant, ammonia-oxidizing bacterium from sandy lake sediment.</title>
        <authorList>
            <person name="Urakawa H."/>
            <person name="Garcia J.C."/>
            <person name="Nielsen J.L."/>
            <person name="Le V.Q."/>
            <person name="Kozlowski J.A."/>
            <person name="Stein L.Y."/>
            <person name="Lim C.K."/>
            <person name="Pommerening-Roser A."/>
            <person name="Martens-Habbena W."/>
            <person name="Stahl D.A."/>
            <person name="Klotz M.G."/>
        </authorList>
    </citation>
    <scope>NUCLEOTIDE SEQUENCE [LARGE SCALE GENOMIC DNA]</scope>
    <source>
        <strain evidence="2 3">APG3</strain>
    </source>
</reference>
<evidence type="ECO:0000256" key="1">
    <source>
        <dbReference type="SAM" id="SignalP"/>
    </source>
</evidence>
<dbReference type="AlphaFoldDB" id="A0A1W6SR68"/>
<protein>
    <submittedName>
        <fullName evidence="2">Exosortase system-associated protein, TIGR04073 family</fullName>
    </submittedName>
</protein>
<dbReference type="OrthoDB" id="8548499at2"/>
<evidence type="ECO:0000313" key="2">
    <source>
        <dbReference type="EMBL" id="ARO88297.1"/>
    </source>
</evidence>
<dbReference type="Proteomes" id="UP000012179">
    <property type="component" value="Chromosome"/>
</dbReference>